<dbReference type="InterPro" id="IPR046533">
    <property type="entry name" value="DUF6598"/>
</dbReference>
<dbReference type="PANTHER" id="PTHR33065">
    <property type="entry name" value="OS07G0486400 PROTEIN"/>
    <property type="match status" value="1"/>
</dbReference>
<keyword evidence="3" id="KW-1185">Reference proteome</keyword>
<organism evidence="2 3">
    <name type="scientific">Triticum turgidum subsp. durum</name>
    <name type="common">Durum wheat</name>
    <name type="synonym">Triticum durum</name>
    <dbReference type="NCBI Taxonomy" id="4567"/>
    <lineage>
        <taxon>Eukaryota</taxon>
        <taxon>Viridiplantae</taxon>
        <taxon>Streptophyta</taxon>
        <taxon>Embryophyta</taxon>
        <taxon>Tracheophyta</taxon>
        <taxon>Spermatophyta</taxon>
        <taxon>Magnoliopsida</taxon>
        <taxon>Liliopsida</taxon>
        <taxon>Poales</taxon>
        <taxon>Poaceae</taxon>
        <taxon>BOP clade</taxon>
        <taxon>Pooideae</taxon>
        <taxon>Triticodae</taxon>
        <taxon>Triticeae</taxon>
        <taxon>Triticinae</taxon>
        <taxon>Triticum</taxon>
    </lineage>
</organism>
<dbReference type="PANTHER" id="PTHR33065:SF187">
    <property type="entry name" value="DUF6598 DOMAIN-CONTAINING PROTEIN"/>
    <property type="match status" value="1"/>
</dbReference>
<proteinExistence type="predicted"/>
<feature type="domain" description="DUF6598" evidence="1">
    <location>
        <begin position="1"/>
        <end position="193"/>
    </location>
</feature>
<gene>
    <name evidence="2" type="ORF">TRITD_2Bv1G050120</name>
</gene>
<accession>A0A9R1PGA4</accession>
<name>A0A9R1PGA4_TRITD</name>
<evidence type="ECO:0000313" key="3">
    <source>
        <dbReference type="Proteomes" id="UP000324705"/>
    </source>
</evidence>
<dbReference type="Proteomes" id="UP000324705">
    <property type="component" value="Chromosome 2B"/>
</dbReference>
<evidence type="ECO:0000259" key="1">
    <source>
        <dbReference type="Pfam" id="PF20241"/>
    </source>
</evidence>
<dbReference type="EMBL" id="LT934114">
    <property type="protein sequence ID" value="VAH42946.1"/>
    <property type="molecule type" value="Genomic_DNA"/>
</dbReference>
<evidence type="ECO:0000313" key="2">
    <source>
        <dbReference type="EMBL" id="VAH42946.1"/>
    </source>
</evidence>
<protein>
    <recommendedName>
        <fullName evidence="1">DUF6598 domain-containing protein</fullName>
    </recommendedName>
</protein>
<dbReference type="Pfam" id="PF20241">
    <property type="entry name" value="DUF6598"/>
    <property type="match status" value="1"/>
</dbReference>
<dbReference type="Gramene" id="TRITD2Bv1G050120.1">
    <property type="protein sequence ID" value="TRITD2Bv1G050120.1"/>
    <property type="gene ID" value="TRITD2Bv1G050120"/>
</dbReference>
<dbReference type="AlphaFoldDB" id="A0A9R1PGA4"/>
<reference evidence="2 3" key="1">
    <citation type="submission" date="2017-09" db="EMBL/GenBank/DDBJ databases">
        <authorList>
            <consortium name="International Durum Wheat Genome Sequencing Consortium (IDWGSC)"/>
            <person name="Milanesi L."/>
        </authorList>
    </citation>
    <scope>NUCLEOTIDE SEQUENCE [LARGE SCALE GENOMIC DNA]</scope>
    <source>
        <strain evidence="3">cv. Svevo</strain>
    </source>
</reference>
<sequence length="222" mass="25430">MLTLAGPSRGFVVSDTMFFEINLKIKGDNITGDRDFSKGVIEHYLVPFESQPATSLLHSWPSTVELVCEPIPYPVAVTLDFKILNGQLDLPFKGKISAGTTENTHNHIVLYEYDDSKATDTHRLIGDGHLVVLTRKLVVVTRLNFVLDEEPESMIYVCFCDKDDEDKQTLVMLQHPDEEMVCSHGSYKMHLKVVWRPILKSPLHDNFEKRWRSVHMRSFMIP</sequence>
<dbReference type="OMA" id="LQLNIIW"/>